<keyword evidence="12 18" id="KW-0548">Nucleotidyltransferase</keyword>
<dbReference type="GO" id="GO:0016024">
    <property type="term" value="P:CDP-diacylglycerol biosynthetic process"/>
    <property type="evidence" value="ECO:0007669"/>
    <property type="project" value="UniProtKB-UniPathway"/>
</dbReference>
<comment type="similarity">
    <text evidence="5 18">Belongs to the CDS family.</text>
</comment>
<evidence type="ECO:0000256" key="4">
    <source>
        <dbReference type="ARBA" id="ARBA00005189"/>
    </source>
</evidence>
<dbReference type="Pfam" id="PF01148">
    <property type="entry name" value="CTP_transf_1"/>
    <property type="match status" value="1"/>
</dbReference>
<comment type="subcellular location">
    <subcellularLocation>
        <location evidence="2">Cell membrane</location>
        <topology evidence="2">Multi-pass membrane protein</topology>
    </subcellularLocation>
</comment>
<keyword evidence="17" id="KW-1208">Phospholipid metabolism</keyword>
<evidence type="ECO:0000256" key="15">
    <source>
        <dbReference type="ARBA" id="ARBA00023136"/>
    </source>
</evidence>
<evidence type="ECO:0000256" key="7">
    <source>
        <dbReference type="ARBA" id="ARBA00019373"/>
    </source>
</evidence>
<keyword evidence="16" id="KW-0594">Phospholipid biosynthesis</keyword>
<keyword evidence="8" id="KW-1003">Cell membrane</keyword>
<evidence type="ECO:0000256" key="1">
    <source>
        <dbReference type="ARBA" id="ARBA00001698"/>
    </source>
</evidence>
<feature type="transmembrane region" description="Helical" evidence="19">
    <location>
        <begin position="186"/>
        <end position="206"/>
    </location>
</feature>
<keyword evidence="10 18" id="KW-0808">Transferase</keyword>
<evidence type="ECO:0000256" key="11">
    <source>
        <dbReference type="ARBA" id="ARBA00022692"/>
    </source>
</evidence>
<gene>
    <name evidence="20" type="ORF">Ga0061068_10763</name>
</gene>
<evidence type="ECO:0000256" key="16">
    <source>
        <dbReference type="ARBA" id="ARBA00023209"/>
    </source>
</evidence>
<organism evidence="20 21">
    <name type="scientific">Tepidiphilus thermophilus</name>
    <dbReference type="NCBI Taxonomy" id="876478"/>
    <lineage>
        <taxon>Bacteria</taxon>
        <taxon>Pseudomonadati</taxon>
        <taxon>Pseudomonadota</taxon>
        <taxon>Hydrogenophilia</taxon>
        <taxon>Hydrogenophilales</taxon>
        <taxon>Hydrogenophilaceae</taxon>
        <taxon>Tepidiphilus</taxon>
    </lineage>
</organism>
<dbReference type="OrthoDB" id="5290710at2"/>
<dbReference type="EMBL" id="CYHH01000007">
    <property type="protein sequence ID" value="CUB07423.1"/>
    <property type="molecule type" value="Genomic_DNA"/>
</dbReference>
<evidence type="ECO:0000256" key="18">
    <source>
        <dbReference type="RuleBase" id="RU003938"/>
    </source>
</evidence>
<evidence type="ECO:0000256" key="17">
    <source>
        <dbReference type="ARBA" id="ARBA00023264"/>
    </source>
</evidence>
<evidence type="ECO:0000256" key="13">
    <source>
        <dbReference type="ARBA" id="ARBA00022989"/>
    </source>
</evidence>
<feature type="transmembrane region" description="Helical" evidence="19">
    <location>
        <begin position="145"/>
        <end position="165"/>
    </location>
</feature>
<dbReference type="RefSeq" id="WP_055423710.1">
    <property type="nucleotide sequence ID" value="NZ_CYHH01000007.1"/>
</dbReference>
<dbReference type="PANTHER" id="PTHR46382:SF1">
    <property type="entry name" value="PHOSPHATIDATE CYTIDYLYLTRANSFERASE"/>
    <property type="match status" value="1"/>
</dbReference>
<evidence type="ECO:0000256" key="5">
    <source>
        <dbReference type="ARBA" id="ARBA00010185"/>
    </source>
</evidence>
<feature type="transmembrane region" description="Helical" evidence="19">
    <location>
        <begin position="212"/>
        <end position="232"/>
    </location>
</feature>
<dbReference type="InterPro" id="IPR000374">
    <property type="entry name" value="PC_trans"/>
</dbReference>
<evidence type="ECO:0000256" key="10">
    <source>
        <dbReference type="ARBA" id="ARBA00022679"/>
    </source>
</evidence>
<evidence type="ECO:0000256" key="14">
    <source>
        <dbReference type="ARBA" id="ARBA00023098"/>
    </source>
</evidence>
<evidence type="ECO:0000256" key="3">
    <source>
        <dbReference type="ARBA" id="ARBA00005119"/>
    </source>
</evidence>
<protein>
    <recommendedName>
        <fullName evidence="7 18">Phosphatidate cytidylyltransferase</fullName>
        <ecNumber evidence="6 18">2.7.7.41</ecNumber>
    </recommendedName>
</protein>
<feature type="transmembrane region" description="Helical" evidence="19">
    <location>
        <begin position="12"/>
        <end position="45"/>
    </location>
</feature>
<sequence>MIAPLGNASRRLFTAAILIAGLLLLLFFAPATLWAVAVAFVVFLAGREWCRLIGWAEVPAWGGALGYVVGYAFLWRVSGVSLGEPVLPVLEAVMIAGAAFWLSLAPWTLLAGWRCRSRSLWAAVGALVLWPAALAVVALREFSALHLLAMMALVWVADAAAYYVGRRWGRHKLAPTISPGKTIEGALGAFVAVGGYATLLYLLGLAPAGTPFGHFFVVLLALTAVAIEGDLFESWMKRVAGVKDSGDVLPGHGGVLDRIDSLTATMPFLALWWLERQ</sequence>
<feature type="transmembrane region" description="Helical" evidence="19">
    <location>
        <begin position="52"/>
        <end position="73"/>
    </location>
</feature>
<reference evidence="21" key="1">
    <citation type="submission" date="2015-08" db="EMBL/GenBank/DDBJ databases">
        <authorList>
            <person name="Babu N.S."/>
            <person name="Beckwith C.J."/>
            <person name="Beseler K.G."/>
            <person name="Brison A."/>
            <person name="Carone J.V."/>
            <person name="Caskin T.P."/>
            <person name="Diamond M."/>
            <person name="Durham M.E."/>
            <person name="Foxe J.M."/>
            <person name="Go M."/>
            <person name="Henderson B.A."/>
            <person name="Jones I.B."/>
            <person name="McGettigan J.A."/>
            <person name="Micheletti S.J."/>
            <person name="Nasrallah M.E."/>
            <person name="Ortiz D."/>
            <person name="Piller C.R."/>
            <person name="Privatt S.R."/>
            <person name="Schneider S.L."/>
            <person name="Sharp S."/>
            <person name="Smith T.C."/>
            <person name="Stanton J.D."/>
            <person name="Ullery H.E."/>
            <person name="Wilson R.J."/>
            <person name="Serrano M.G."/>
            <person name="Buck G."/>
            <person name="Lee V."/>
            <person name="Wang Y."/>
            <person name="Carvalho R."/>
            <person name="Voegtly L."/>
            <person name="Shi R."/>
            <person name="Duckworth R."/>
            <person name="Johnson A."/>
            <person name="Loviza R."/>
            <person name="Walstead R."/>
            <person name="Shah Z."/>
            <person name="Kiflezghi M."/>
            <person name="Wade K."/>
            <person name="Ball S.L."/>
            <person name="Bradley K.W."/>
            <person name="Asai D.J."/>
            <person name="Bowman C.A."/>
            <person name="Russell D.A."/>
            <person name="Pope W.H."/>
            <person name="Jacobs-Sera D."/>
            <person name="Hendrix R.W."/>
            <person name="Hatfull G.F."/>
        </authorList>
    </citation>
    <scope>NUCLEOTIDE SEQUENCE [LARGE SCALE GENOMIC DNA]</scope>
    <source>
        <strain evidence="21">JCM 19170</strain>
    </source>
</reference>
<evidence type="ECO:0000256" key="2">
    <source>
        <dbReference type="ARBA" id="ARBA00004651"/>
    </source>
</evidence>
<comment type="pathway">
    <text evidence="4">Lipid metabolism.</text>
</comment>
<keyword evidence="11 18" id="KW-0812">Transmembrane</keyword>
<dbReference type="UniPathway" id="UPA00557">
    <property type="reaction ID" value="UER00614"/>
</dbReference>
<keyword evidence="14" id="KW-0443">Lipid metabolism</keyword>
<accession>A0A0K6IWF9</accession>
<dbReference type="PANTHER" id="PTHR46382">
    <property type="entry name" value="PHOSPHATIDATE CYTIDYLYLTRANSFERASE"/>
    <property type="match status" value="1"/>
</dbReference>
<evidence type="ECO:0000256" key="12">
    <source>
        <dbReference type="ARBA" id="ARBA00022695"/>
    </source>
</evidence>
<name>A0A0K6IWF9_9PROT</name>
<proteinExistence type="inferred from homology"/>
<evidence type="ECO:0000256" key="6">
    <source>
        <dbReference type="ARBA" id="ARBA00012487"/>
    </source>
</evidence>
<evidence type="ECO:0000313" key="20">
    <source>
        <dbReference type="EMBL" id="CUB07423.1"/>
    </source>
</evidence>
<dbReference type="GO" id="GO:0005886">
    <property type="term" value="C:plasma membrane"/>
    <property type="evidence" value="ECO:0007669"/>
    <property type="project" value="UniProtKB-SubCell"/>
</dbReference>
<feature type="transmembrane region" description="Helical" evidence="19">
    <location>
        <begin position="93"/>
        <end position="113"/>
    </location>
</feature>
<evidence type="ECO:0000256" key="19">
    <source>
        <dbReference type="SAM" id="Phobius"/>
    </source>
</evidence>
<comment type="catalytic activity">
    <reaction evidence="1 18">
        <text>a 1,2-diacyl-sn-glycero-3-phosphate + CTP + H(+) = a CDP-1,2-diacyl-sn-glycerol + diphosphate</text>
        <dbReference type="Rhea" id="RHEA:16229"/>
        <dbReference type="ChEBI" id="CHEBI:15378"/>
        <dbReference type="ChEBI" id="CHEBI:33019"/>
        <dbReference type="ChEBI" id="CHEBI:37563"/>
        <dbReference type="ChEBI" id="CHEBI:58332"/>
        <dbReference type="ChEBI" id="CHEBI:58608"/>
        <dbReference type="EC" id="2.7.7.41"/>
    </reaction>
</comment>
<dbReference type="EC" id="2.7.7.41" evidence="6 18"/>
<keyword evidence="13 19" id="KW-1133">Transmembrane helix</keyword>
<dbReference type="PROSITE" id="PS01315">
    <property type="entry name" value="CDS"/>
    <property type="match status" value="1"/>
</dbReference>
<feature type="transmembrane region" description="Helical" evidence="19">
    <location>
        <begin position="120"/>
        <end position="139"/>
    </location>
</feature>
<dbReference type="GO" id="GO:0004605">
    <property type="term" value="F:phosphatidate cytidylyltransferase activity"/>
    <property type="evidence" value="ECO:0007669"/>
    <property type="project" value="UniProtKB-EC"/>
</dbReference>
<evidence type="ECO:0000256" key="8">
    <source>
        <dbReference type="ARBA" id="ARBA00022475"/>
    </source>
</evidence>
<keyword evidence="9" id="KW-0444">Lipid biosynthesis</keyword>
<dbReference type="Proteomes" id="UP000182108">
    <property type="component" value="Unassembled WGS sequence"/>
</dbReference>
<evidence type="ECO:0000313" key="21">
    <source>
        <dbReference type="Proteomes" id="UP000182108"/>
    </source>
</evidence>
<keyword evidence="21" id="KW-1185">Reference proteome</keyword>
<comment type="pathway">
    <text evidence="3 18">Phospholipid metabolism; CDP-diacylglycerol biosynthesis; CDP-diacylglycerol from sn-glycerol 3-phosphate: step 3/3.</text>
</comment>
<dbReference type="AlphaFoldDB" id="A0A0K6IWF9"/>
<keyword evidence="15 19" id="KW-0472">Membrane</keyword>
<evidence type="ECO:0000256" key="9">
    <source>
        <dbReference type="ARBA" id="ARBA00022516"/>
    </source>
</evidence>